<dbReference type="EMBL" id="QUSY01004304">
    <property type="protein sequence ID" value="RHY13987.1"/>
    <property type="molecule type" value="Genomic_DNA"/>
</dbReference>
<proteinExistence type="predicted"/>
<protein>
    <recommendedName>
        <fullName evidence="4">Myb/SANT-like domain-containing protein</fullName>
    </recommendedName>
</protein>
<comment type="caution">
    <text evidence="2">The sequence shown here is derived from an EMBL/GenBank/DDBJ whole genome shotgun (WGS) entry which is preliminary data.</text>
</comment>
<keyword evidence="3" id="KW-1185">Reference proteome</keyword>
<sequence>MFDSKNNNQKKLAYASLAAELSVQMDRTFTSKQLQDKWSTSKPSNPQPTGNKKATKVPSNYDIMLEYWSERKGLQRESLLSTDDESREAAMPNEILAVKKEDLEDDDGGRPSKKQRSSAEALESGLLAIKDGLVSLGQSLAVPAPSPPAPPVDSVSLTDVLKAIHDQSLIMTQLLNRMTNANNSSE</sequence>
<evidence type="ECO:0000256" key="1">
    <source>
        <dbReference type="SAM" id="MobiDB-lite"/>
    </source>
</evidence>
<reference evidence="2 3" key="1">
    <citation type="submission" date="2018-08" db="EMBL/GenBank/DDBJ databases">
        <title>Aphanomyces genome sequencing and annotation.</title>
        <authorList>
            <person name="Minardi D."/>
            <person name="Oidtmann B."/>
            <person name="Van Der Giezen M."/>
            <person name="Studholme D.J."/>
        </authorList>
    </citation>
    <scope>NUCLEOTIDE SEQUENCE [LARGE SCALE GENOMIC DNA]</scope>
    <source>
        <strain evidence="2 3">NJM0002</strain>
    </source>
</reference>
<evidence type="ECO:0000313" key="2">
    <source>
        <dbReference type="EMBL" id="RHY13987.1"/>
    </source>
</evidence>
<feature type="compositionally biased region" description="Polar residues" evidence="1">
    <location>
        <begin position="30"/>
        <end position="52"/>
    </location>
</feature>
<accession>A0A3R6VD70</accession>
<name>A0A3R6VD70_9STRA</name>
<organism evidence="2 3">
    <name type="scientific">Aphanomyces invadans</name>
    <dbReference type="NCBI Taxonomy" id="157072"/>
    <lineage>
        <taxon>Eukaryota</taxon>
        <taxon>Sar</taxon>
        <taxon>Stramenopiles</taxon>
        <taxon>Oomycota</taxon>
        <taxon>Saprolegniomycetes</taxon>
        <taxon>Saprolegniales</taxon>
        <taxon>Verrucalvaceae</taxon>
        <taxon>Aphanomyces</taxon>
    </lineage>
</organism>
<dbReference type="AlphaFoldDB" id="A0A3R6VD70"/>
<evidence type="ECO:0000313" key="3">
    <source>
        <dbReference type="Proteomes" id="UP000285060"/>
    </source>
</evidence>
<gene>
    <name evidence="2" type="ORF">DYB32_010882</name>
</gene>
<feature type="region of interest" description="Disordered" evidence="1">
    <location>
        <begin position="74"/>
        <end position="121"/>
    </location>
</feature>
<dbReference type="VEuPathDB" id="FungiDB:H310_06930"/>
<feature type="region of interest" description="Disordered" evidence="1">
    <location>
        <begin position="30"/>
        <end position="58"/>
    </location>
</feature>
<dbReference type="Proteomes" id="UP000285060">
    <property type="component" value="Unassembled WGS sequence"/>
</dbReference>
<evidence type="ECO:0008006" key="4">
    <source>
        <dbReference type="Google" id="ProtNLM"/>
    </source>
</evidence>